<feature type="region of interest" description="Disordered" evidence="1">
    <location>
        <begin position="1"/>
        <end position="40"/>
    </location>
</feature>
<protein>
    <submittedName>
        <fullName evidence="2">Uncharacterized protein</fullName>
    </submittedName>
</protein>
<sequence length="208" mass="23274">MQSEQRAMGSEEQAEQEHHDHDGQGFGGLPTKAVKRKGKPRVTLGESIHCKRFIRRLQTGNVLTALMFDIDRDTHADYQVWDLASEVYGPEELKQIFDELVQSGLYRLGRLAEELIGSFNRLRDPAPDMDFPSVAAACAAACAAVKQEAKTRLTKGDYLWAILDPDTGRSPDRDGKGWAAMTDALLERMLSDRIPRALDMRFGRDLGL</sequence>
<evidence type="ECO:0000313" key="2">
    <source>
        <dbReference type="EMBL" id="KPX36119.1"/>
    </source>
</evidence>
<reference evidence="2 4" key="1">
    <citation type="submission" date="2015-09" db="EMBL/GenBank/DDBJ databases">
        <title>Genome announcement of multiple Pseudomonas syringae strains.</title>
        <authorList>
            <person name="Thakur S."/>
            <person name="Wang P.W."/>
            <person name="Gong Y."/>
            <person name="Weir B.S."/>
            <person name="Guttman D.S."/>
        </authorList>
    </citation>
    <scope>NUCLEOTIDE SEQUENCE [LARGE SCALE GENOMIC DNA]</scope>
    <source>
        <strain evidence="2 4">ICMP4455</strain>
    </source>
</reference>
<reference evidence="3 5" key="2">
    <citation type="submission" date="2018-08" db="EMBL/GenBank/DDBJ databases">
        <title>Recombination of ecologically and evolutionarily significant loci maintains genetic cohesion in the Pseudomonas syringae species complex.</title>
        <authorList>
            <person name="Dillon M."/>
            <person name="Thakur S."/>
            <person name="Almeida R.N.D."/>
            <person name="Weir B.S."/>
            <person name="Guttman D.S."/>
        </authorList>
    </citation>
    <scope>NUCLEOTIDE SEQUENCE [LARGE SCALE GENOMIC DNA]</scope>
    <source>
        <strain evidence="3 5">ICMP 4316</strain>
    </source>
</reference>
<evidence type="ECO:0000313" key="5">
    <source>
        <dbReference type="Proteomes" id="UP000275613"/>
    </source>
</evidence>
<dbReference type="EMBL" id="RBPV01000437">
    <property type="protein sequence ID" value="RMO51437.1"/>
    <property type="molecule type" value="Genomic_DNA"/>
</dbReference>
<dbReference type="Proteomes" id="UP000275613">
    <property type="component" value="Unassembled WGS sequence"/>
</dbReference>
<organism evidence="2 4">
    <name type="scientific">Pseudomonas amygdali pv. eriobotryae</name>
    <dbReference type="NCBI Taxonomy" id="129137"/>
    <lineage>
        <taxon>Bacteria</taxon>
        <taxon>Pseudomonadati</taxon>
        <taxon>Pseudomonadota</taxon>
        <taxon>Gammaproteobacteria</taxon>
        <taxon>Pseudomonadales</taxon>
        <taxon>Pseudomonadaceae</taxon>
        <taxon>Pseudomonas</taxon>
        <taxon>Pseudomonas amygdali</taxon>
    </lineage>
</organism>
<evidence type="ECO:0000256" key="1">
    <source>
        <dbReference type="SAM" id="MobiDB-lite"/>
    </source>
</evidence>
<evidence type="ECO:0000313" key="3">
    <source>
        <dbReference type="EMBL" id="RMO51437.1"/>
    </source>
</evidence>
<dbReference type="AlphaFoldDB" id="A0A0N8RK39"/>
<gene>
    <name evidence="2" type="ORF">ALO70_02173</name>
    <name evidence="3" type="ORF">ALQ39_01808</name>
</gene>
<accession>A0A0N8RK39</accession>
<proteinExistence type="predicted"/>
<dbReference type="EMBL" id="LJQI01000092">
    <property type="protein sequence ID" value="KPX36119.1"/>
    <property type="molecule type" value="Genomic_DNA"/>
</dbReference>
<evidence type="ECO:0000313" key="4">
    <source>
        <dbReference type="Proteomes" id="UP000050490"/>
    </source>
</evidence>
<name>A0A0N8RK39_PSEA0</name>
<dbReference type="Proteomes" id="UP000050490">
    <property type="component" value="Unassembled WGS sequence"/>
</dbReference>
<comment type="caution">
    <text evidence="2">The sequence shown here is derived from an EMBL/GenBank/DDBJ whole genome shotgun (WGS) entry which is preliminary data.</text>
</comment>
<dbReference type="RefSeq" id="WP_057420809.1">
    <property type="nucleotide sequence ID" value="NZ_LIID01000058.1"/>
</dbReference>
<dbReference type="PATRIC" id="fig|129137.4.peg.3149"/>